<dbReference type="SUPFAM" id="SSF46894">
    <property type="entry name" value="C-terminal effector domain of the bipartite response regulators"/>
    <property type="match status" value="1"/>
</dbReference>
<keyword evidence="2" id="KW-0238">DNA-binding</keyword>
<dbReference type="InterPro" id="IPR000792">
    <property type="entry name" value="Tscrpt_reg_LuxR_C"/>
</dbReference>
<dbReference type="AlphaFoldDB" id="A0A086BJ52"/>
<gene>
    <name evidence="5" type="ORF">IQ37_08285</name>
</gene>
<feature type="domain" description="HTH luxR-type" evidence="4">
    <location>
        <begin position="192"/>
        <end position="257"/>
    </location>
</feature>
<organism evidence="5 6">
    <name type="scientific">Chryseobacterium piperi</name>
    <dbReference type="NCBI Taxonomy" id="558152"/>
    <lineage>
        <taxon>Bacteria</taxon>
        <taxon>Pseudomonadati</taxon>
        <taxon>Bacteroidota</taxon>
        <taxon>Flavobacteriia</taxon>
        <taxon>Flavobacteriales</taxon>
        <taxon>Weeksellaceae</taxon>
        <taxon>Chryseobacterium group</taxon>
        <taxon>Chryseobacterium</taxon>
    </lineage>
</organism>
<dbReference type="Gene3D" id="3.30.450.20">
    <property type="entry name" value="PAS domain"/>
    <property type="match status" value="1"/>
</dbReference>
<protein>
    <submittedName>
        <fullName evidence="5">LuxR family transcriptional regulator</fullName>
    </submittedName>
</protein>
<dbReference type="PRINTS" id="PR00038">
    <property type="entry name" value="HTHLUXR"/>
</dbReference>
<dbReference type="CDD" id="cd06170">
    <property type="entry name" value="LuxR_C_like"/>
    <property type="match status" value="1"/>
</dbReference>
<comment type="caution">
    <text evidence="5">The sequence shown here is derived from an EMBL/GenBank/DDBJ whole genome shotgun (WGS) entry which is preliminary data.</text>
</comment>
<evidence type="ECO:0000256" key="2">
    <source>
        <dbReference type="ARBA" id="ARBA00023125"/>
    </source>
</evidence>
<dbReference type="RefSeq" id="WP_034683691.1">
    <property type="nucleotide sequence ID" value="NZ_CP023049.2"/>
</dbReference>
<keyword evidence="3" id="KW-0804">Transcription</keyword>
<dbReference type="InterPro" id="IPR016032">
    <property type="entry name" value="Sig_transdc_resp-reg_C-effctor"/>
</dbReference>
<dbReference type="eggNOG" id="COG2197">
    <property type="taxonomic scope" value="Bacteria"/>
</dbReference>
<reference evidence="5 6" key="1">
    <citation type="submission" date="2014-07" db="EMBL/GenBank/DDBJ databases">
        <title>Genome of Chryseobacterium piperi CTM.</title>
        <authorList>
            <person name="Pipes S.E."/>
            <person name="Stropko S.J."/>
            <person name="Newman J.D."/>
        </authorList>
    </citation>
    <scope>NUCLEOTIDE SEQUENCE [LARGE SCALE GENOMIC DNA]</scope>
    <source>
        <strain evidence="5 6">CTM</strain>
    </source>
</reference>
<dbReference type="PROSITE" id="PS50043">
    <property type="entry name" value="HTH_LUXR_2"/>
    <property type="match status" value="1"/>
</dbReference>
<dbReference type="PANTHER" id="PTHR44688">
    <property type="entry name" value="DNA-BINDING TRANSCRIPTIONAL ACTIVATOR DEVR_DOSR"/>
    <property type="match status" value="1"/>
</dbReference>
<evidence type="ECO:0000256" key="1">
    <source>
        <dbReference type="ARBA" id="ARBA00023015"/>
    </source>
</evidence>
<accession>A0A086BJ52</accession>
<proteinExistence type="predicted"/>
<dbReference type="InterPro" id="IPR036388">
    <property type="entry name" value="WH-like_DNA-bd_sf"/>
</dbReference>
<keyword evidence="6" id="KW-1185">Reference proteome</keyword>
<dbReference type="Proteomes" id="UP000028709">
    <property type="component" value="Unassembled WGS sequence"/>
</dbReference>
<evidence type="ECO:0000313" key="5">
    <source>
        <dbReference type="EMBL" id="KFF28966.1"/>
    </source>
</evidence>
<dbReference type="Pfam" id="PF00196">
    <property type="entry name" value="GerE"/>
    <property type="match status" value="1"/>
</dbReference>
<dbReference type="GO" id="GO:0003677">
    <property type="term" value="F:DNA binding"/>
    <property type="evidence" value="ECO:0007669"/>
    <property type="project" value="UniProtKB-KW"/>
</dbReference>
<keyword evidence="1" id="KW-0805">Transcription regulation</keyword>
<dbReference type="OrthoDB" id="965844at2"/>
<dbReference type="SMART" id="SM00421">
    <property type="entry name" value="HTH_LUXR"/>
    <property type="match status" value="1"/>
</dbReference>
<dbReference type="STRING" id="558152.IQ37_08285"/>
<dbReference type="Gene3D" id="1.10.10.10">
    <property type="entry name" value="Winged helix-like DNA-binding domain superfamily/Winged helix DNA-binding domain"/>
    <property type="match status" value="1"/>
</dbReference>
<evidence type="ECO:0000259" key="4">
    <source>
        <dbReference type="PROSITE" id="PS50043"/>
    </source>
</evidence>
<dbReference type="GO" id="GO:0006355">
    <property type="term" value="P:regulation of DNA-templated transcription"/>
    <property type="evidence" value="ECO:0007669"/>
    <property type="project" value="InterPro"/>
</dbReference>
<sequence length="259" mass="29958">MGNYEKKHPLLEAWNTYPSTRKENKKALNKPSIERIIGEMFAIGEFYYYALNLTNSTVFHHHENMLKMHGLKEYPKDLKDIIDLTHPNDIEFVIKAEQAAIKKMLEIGIEHQLYLKSSYCFRMKTAKGNYELFHHQAIPTLEDDEGKLIQSVNIHTNINHITRQNPYTVLISGMGPRNDFHQIKIEDTSPSTQHPMGSLTKREVEVLSLIAKGYSGTEISEILILSQHTVRTHRKNILTKTNSRNGKELLKKAFEWGVF</sequence>
<evidence type="ECO:0000256" key="3">
    <source>
        <dbReference type="ARBA" id="ARBA00023163"/>
    </source>
</evidence>
<name>A0A086BJ52_9FLAO</name>
<dbReference type="EMBL" id="JPRJ01000011">
    <property type="protein sequence ID" value="KFF28966.1"/>
    <property type="molecule type" value="Genomic_DNA"/>
</dbReference>
<dbReference type="KEGG" id="cpip:CJF12_17745"/>
<dbReference type="PANTHER" id="PTHR44688:SF16">
    <property type="entry name" value="DNA-BINDING TRANSCRIPTIONAL ACTIVATOR DEVR_DOSR"/>
    <property type="match status" value="1"/>
</dbReference>
<evidence type="ECO:0000313" key="6">
    <source>
        <dbReference type="Proteomes" id="UP000028709"/>
    </source>
</evidence>